<gene>
    <name evidence="2" type="ORF">OKJ99_22010</name>
</gene>
<organism evidence="2 3">
    <name type="scientific">Streptomyces endophyticus</name>
    <dbReference type="NCBI Taxonomy" id="714166"/>
    <lineage>
        <taxon>Bacteria</taxon>
        <taxon>Bacillati</taxon>
        <taxon>Actinomycetota</taxon>
        <taxon>Actinomycetes</taxon>
        <taxon>Kitasatosporales</taxon>
        <taxon>Streptomycetaceae</taxon>
        <taxon>Streptomyces</taxon>
    </lineage>
</organism>
<evidence type="ECO:0000313" key="2">
    <source>
        <dbReference type="EMBL" id="MEB8340172.1"/>
    </source>
</evidence>
<dbReference type="SUPFAM" id="SSF46689">
    <property type="entry name" value="Homeodomain-like"/>
    <property type="match status" value="1"/>
</dbReference>
<dbReference type="EMBL" id="JAOZYC010000129">
    <property type="protein sequence ID" value="MEB8340172.1"/>
    <property type="molecule type" value="Genomic_DNA"/>
</dbReference>
<dbReference type="Gene3D" id="1.10.10.2840">
    <property type="entry name" value="PucR C-terminal helix-turn-helix domain"/>
    <property type="match status" value="1"/>
</dbReference>
<dbReference type="Pfam" id="PF13556">
    <property type="entry name" value="HTH_30"/>
    <property type="match status" value="1"/>
</dbReference>
<proteinExistence type="predicted"/>
<dbReference type="InterPro" id="IPR042070">
    <property type="entry name" value="PucR_C-HTH_sf"/>
</dbReference>
<comment type="caution">
    <text evidence="2">The sequence shown here is derived from an EMBL/GenBank/DDBJ whole genome shotgun (WGS) entry which is preliminary data.</text>
</comment>
<keyword evidence="3" id="KW-1185">Reference proteome</keyword>
<accession>A0ABU6F954</accession>
<protein>
    <submittedName>
        <fullName evidence="2">Helix-turn-helix domain-containing protein</fullName>
    </submittedName>
</protein>
<dbReference type="Proteomes" id="UP001354931">
    <property type="component" value="Unassembled WGS sequence"/>
</dbReference>
<dbReference type="RefSeq" id="WP_326018879.1">
    <property type="nucleotide sequence ID" value="NZ_JAOZYC010000129.1"/>
</dbReference>
<evidence type="ECO:0000313" key="3">
    <source>
        <dbReference type="Proteomes" id="UP001354931"/>
    </source>
</evidence>
<name>A0ABU6F954_9ACTN</name>
<dbReference type="InterPro" id="IPR051448">
    <property type="entry name" value="CdaR-like_regulators"/>
</dbReference>
<feature type="domain" description="PucR C-terminal helix-turn-helix" evidence="1">
    <location>
        <begin position="321"/>
        <end position="379"/>
    </location>
</feature>
<dbReference type="PANTHER" id="PTHR33744">
    <property type="entry name" value="CARBOHYDRATE DIACID REGULATOR"/>
    <property type="match status" value="1"/>
</dbReference>
<sequence>MQRIPDLDDAVQDLSEAVGHRLILIDETMRVVGYSIHESETDRGRLSHVLAHSDSWDLPRTTTHAYCVEPVPVLGECLFLRLADRNHRITGYLVLVLGTERVPVDVPDRLVAAGPSLGDLLALRGLRAERELARSRSLTVDLVTGGPERRAAAAEALVSERILSASGRYCPVVLGTDPRTASPRDGERAALAVTVTLRFVAQASTASAAGAPLPDGLGVLLFPRPVVQHRLTRILEQPQVAGVRAGIGPLVGLTDVHRSFERARLAWRASYFAPQDHSTVTDWEQVGLDGTLARLPLETLGVDDLPPPVHRLITAGLSLELLTTLDRYLDRGGDAQQTARVLGIHRSTLYYRLGKIRSAVGDDLSDGRLRRELHTGLRIAQLAGLGPWGGR</sequence>
<dbReference type="InterPro" id="IPR009057">
    <property type="entry name" value="Homeodomain-like_sf"/>
</dbReference>
<evidence type="ECO:0000259" key="1">
    <source>
        <dbReference type="Pfam" id="PF13556"/>
    </source>
</evidence>
<reference evidence="2 3" key="1">
    <citation type="submission" date="2022-10" db="EMBL/GenBank/DDBJ databases">
        <authorList>
            <person name="Xie J."/>
            <person name="Shen N."/>
        </authorList>
    </citation>
    <scope>NUCLEOTIDE SEQUENCE [LARGE SCALE GENOMIC DNA]</scope>
    <source>
        <strain evidence="2 3">YIM65594</strain>
    </source>
</reference>
<dbReference type="PANTHER" id="PTHR33744:SF1">
    <property type="entry name" value="DNA-BINDING TRANSCRIPTIONAL ACTIVATOR ADER"/>
    <property type="match status" value="1"/>
</dbReference>
<dbReference type="InterPro" id="IPR025736">
    <property type="entry name" value="PucR_C-HTH_dom"/>
</dbReference>